<gene>
    <name evidence="3" type="ordered locus">Acry_3260</name>
</gene>
<proteinExistence type="predicted"/>
<dbReference type="HOGENOM" id="CLU_1912509_0_0_5"/>
<evidence type="ECO:0000313" key="4">
    <source>
        <dbReference type="Proteomes" id="UP000000245"/>
    </source>
</evidence>
<dbReference type="AlphaFoldDB" id="A5FTE3"/>
<protein>
    <submittedName>
        <fullName evidence="3">Uncharacterized protein</fullName>
    </submittedName>
</protein>
<evidence type="ECO:0000313" key="3">
    <source>
        <dbReference type="EMBL" id="ABQ28875.1"/>
    </source>
</evidence>
<organism evidence="3 4">
    <name type="scientific">Acidiphilium cryptum (strain JF-5)</name>
    <dbReference type="NCBI Taxonomy" id="349163"/>
    <lineage>
        <taxon>Bacteria</taxon>
        <taxon>Pseudomonadati</taxon>
        <taxon>Pseudomonadota</taxon>
        <taxon>Alphaproteobacteria</taxon>
        <taxon>Acetobacterales</taxon>
        <taxon>Acidocellaceae</taxon>
        <taxon>Acidiphilium</taxon>
    </lineage>
</organism>
<dbReference type="EMBL" id="CP000689">
    <property type="protein sequence ID" value="ABQ28875.1"/>
    <property type="molecule type" value="Genomic_DNA"/>
</dbReference>
<feature type="transmembrane region" description="Helical" evidence="2">
    <location>
        <begin position="110"/>
        <end position="131"/>
    </location>
</feature>
<reference evidence="3 4" key="1">
    <citation type="submission" date="2007-05" db="EMBL/GenBank/DDBJ databases">
        <title>Complete sequence of plasmid1 pACRY01 of Acidiphilium cryptum JF-5.</title>
        <authorList>
            <consortium name="US DOE Joint Genome Institute"/>
            <person name="Copeland A."/>
            <person name="Lucas S."/>
            <person name="Lapidus A."/>
            <person name="Barry K."/>
            <person name="Detter J.C."/>
            <person name="Glavina del Rio T."/>
            <person name="Hammon N."/>
            <person name="Israni S."/>
            <person name="Dalin E."/>
            <person name="Tice H."/>
            <person name="Pitluck S."/>
            <person name="Sims D."/>
            <person name="Brettin T."/>
            <person name="Bruce D."/>
            <person name="Han C."/>
            <person name="Schmutz J."/>
            <person name="Larimer F."/>
            <person name="Land M."/>
            <person name="Hauser L."/>
            <person name="Kyrpides N."/>
            <person name="Kim E."/>
            <person name="Magnuson T."/>
            <person name="Richardson P."/>
        </authorList>
    </citation>
    <scope>NUCLEOTIDE SEQUENCE [LARGE SCALE GENOMIC DNA]</scope>
    <source>
        <strain evidence="4">JF-5</strain>
        <plasmid evidence="4">Plasmid pACRY01</plasmid>
    </source>
</reference>
<keyword evidence="2" id="KW-0812">Transmembrane</keyword>
<sequence>MVESFMKNIFGCINLANSRNARTRIMEVRRKSPGIDAHGTGSLSKIQVEPPRQPDQRTQGMLKHRPPNHAEVFAVWIQLMQIDVGVISRLSAAARYIRHEDAERLAWPKAALLIFLVSIAAWAVILALFIWF</sequence>
<keyword evidence="4" id="KW-1185">Reference proteome</keyword>
<feature type="region of interest" description="Disordered" evidence="1">
    <location>
        <begin position="42"/>
        <end position="63"/>
    </location>
</feature>
<accession>A5FTE3</accession>
<keyword evidence="2" id="KW-0472">Membrane</keyword>
<evidence type="ECO:0000256" key="1">
    <source>
        <dbReference type="SAM" id="MobiDB-lite"/>
    </source>
</evidence>
<keyword evidence="3" id="KW-0614">Plasmid</keyword>
<dbReference type="Proteomes" id="UP000000245">
    <property type="component" value="Plasmid pACRY01"/>
</dbReference>
<geneLocation type="plasmid" evidence="3 4">
    <name>pACRY01</name>
</geneLocation>
<evidence type="ECO:0000256" key="2">
    <source>
        <dbReference type="SAM" id="Phobius"/>
    </source>
</evidence>
<name>A5FTE3_ACICJ</name>
<dbReference type="KEGG" id="acr:Acry_3260"/>
<keyword evidence="2" id="KW-1133">Transmembrane helix</keyword>